<protein>
    <submittedName>
        <fullName evidence="1">Uncharacterized protein</fullName>
    </submittedName>
</protein>
<keyword evidence="2" id="KW-1185">Reference proteome</keyword>
<dbReference type="RefSeq" id="WP_012780219.1">
    <property type="nucleotide sequence ID" value="NC_013061.1"/>
</dbReference>
<accession>C6XXL1</accession>
<dbReference type="STRING" id="485917.Phep_0039"/>
<proteinExistence type="predicted"/>
<gene>
    <name evidence="1" type="ordered locus">Phep_0039</name>
</gene>
<evidence type="ECO:0000313" key="2">
    <source>
        <dbReference type="Proteomes" id="UP000000852"/>
    </source>
</evidence>
<evidence type="ECO:0000313" key="1">
    <source>
        <dbReference type="EMBL" id="ACU02265.1"/>
    </source>
</evidence>
<dbReference type="eggNOG" id="ENOG502ZXRI">
    <property type="taxonomic scope" value="Bacteria"/>
</dbReference>
<organism evidence="1 2">
    <name type="scientific">Pedobacter heparinus (strain ATCC 13125 / DSM 2366 / CIP 104194 / JCM 7457 / NBRC 12017 / NCIMB 9290 / NRRL B-14731 / HIM 762-3)</name>
    <dbReference type="NCBI Taxonomy" id="485917"/>
    <lineage>
        <taxon>Bacteria</taxon>
        <taxon>Pseudomonadati</taxon>
        <taxon>Bacteroidota</taxon>
        <taxon>Sphingobacteriia</taxon>
        <taxon>Sphingobacteriales</taxon>
        <taxon>Sphingobacteriaceae</taxon>
        <taxon>Pedobacter</taxon>
    </lineage>
</organism>
<dbReference type="AlphaFoldDB" id="C6XXL1"/>
<name>C6XXL1_PEDHD</name>
<reference evidence="1 2" key="1">
    <citation type="journal article" date="2009" name="Stand. Genomic Sci.">
        <title>Complete genome sequence of Pedobacter heparinus type strain (HIM 762-3).</title>
        <authorList>
            <person name="Han C."/>
            <person name="Spring S."/>
            <person name="Lapidus A."/>
            <person name="Del Rio T.G."/>
            <person name="Tice H."/>
            <person name="Copeland A."/>
            <person name="Cheng J.F."/>
            <person name="Lucas S."/>
            <person name="Chen F."/>
            <person name="Nolan M."/>
            <person name="Bruce D."/>
            <person name="Goodwin L."/>
            <person name="Pitluck S."/>
            <person name="Ivanova N."/>
            <person name="Mavromatis K."/>
            <person name="Mikhailova N."/>
            <person name="Pati A."/>
            <person name="Chen A."/>
            <person name="Palaniappan K."/>
            <person name="Land M."/>
            <person name="Hauser L."/>
            <person name="Chang Y.J."/>
            <person name="Jeffries C.C."/>
            <person name="Saunders E."/>
            <person name="Chertkov O."/>
            <person name="Brettin T."/>
            <person name="Goker M."/>
            <person name="Rohde M."/>
            <person name="Bristow J."/>
            <person name="Eisen J.A."/>
            <person name="Markowitz V."/>
            <person name="Hugenholtz P."/>
            <person name="Kyrpides N.C."/>
            <person name="Klenk H.P."/>
            <person name="Detter J.C."/>
        </authorList>
    </citation>
    <scope>NUCLEOTIDE SEQUENCE [LARGE SCALE GENOMIC DNA]</scope>
    <source>
        <strain evidence="2">ATCC 13125 / DSM 2366 / CIP 104194 / JCM 7457 / NBRC 12017 / NCIMB 9290 / NRRL B-14731 / HIM 762-3</strain>
    </source>
</reference>
<dbReference type="HOGENOM" id="CLU_175537_0_0_10"/>
<dbReference type="KEGG" id="phe:Phep_0039"/>
<sequence>MYKYKINEYLYGLNVVEYSAARKIIPQELEISLNTFHNYRNIRIDSEADIPYCMIRKLEILFKMNRGGLENFKIKGEDLQSLIYKRKGKK</sequence>
<dbReference type="EMBL" id="CP001681">
    <property type="protein sequence ID" value="ACU02265.1"/>
    <property type="molecule type" value="Genomic_DNA"/>
</dbReference>
<dbReference type="OrthoDB" id="768241at2"/>
<dbReference type="Proteomes" id="UP000000852">
    <property type="component" value="Chromosome"/>
</dbReference>